<comment type="caution">
    <text evidence="1">The sequence shown here is derived from an EMBL/GenBank/DDBJ whole genome shotgun (WGS) entry which is preliminary data.</text>
</comment>
<gene>
    <name evidence="1" type="ORF">UC7_01562</name>
</gene>
<dbReference type="STRING" id="317735.RU98_GL002212"/>
<proteinExistence type="predicted"/>
<name>R3WVD3_9ENTE</name>
<organism evidence="1 2">
    <name type="scientific">Enterococcus caccae ATCC BAA-1240</name>
    <dbReference type="NCBI Taxonomy" id="1158612"/>
    <lineage>
        <taxon>Bacteria</taxon>
        <taxon>Bacillati</taxon>
        <taxon>Bacillota</taxon>
        <taxon>Bacilli</taxon>
        <taxon>Lactobacillales</taxon>
        <taxon>Enterococcaceae</taxon>
        <taxon>Enterococcus</taxon>
    </lineage>
</organism>
<dbReference type="RefSeq" id="WP_010771689.1">
    <property type="nucleotide sequence ID" value="NZ_KB946333.1"/>
</dbReference>
<evidence type="ECO:0000313" key="1">
    <source>
        <dbReference type="EMBL" id="EOL45765.1"/>
    </source>
</evidence>
<dbReference type="PATRIC" id="fig|1158612.3.peg.1549"/>
<protein>
    <submittedName>
        <fullName evidence="1">Uncharacterized protein</fullName>
    </submittedName>
</protein>
<dbReference type="AlphaFoldDB" id="R3WVD3"/>
<dbReference type="Proteomes" id="UP000013840">
    <property type="component" value="Unassembled WGS sequence"/>
</dbReference>
<accession>R3WVD3</accession>
<keyword evidence="2" id="KW-1185">Reference proteome</keyword>
<dbReference type="EMBL" id="AJAU01000017">
    <property type="protein sequence ID" value="EOL45765.1"/>
    <property type="molecule type" value="Genomic_DNA"/>
</dbReference>
<reference evidence="1 2" key="1">
    <citation type="submission" date="2013-02" db="EMBL/GenBank/DDBJ databases">
        <title>The Genome Sequence of Enterococcus caccae BAA-1240.</title>
        <authorList>
            <consortium name="The Broad Institute Genome Sequencing Platform"/>
            <consortium name="The Broad Institute Genome Sequencing Center for Infectious Disease"/>
            <person name="Earl A.M."/>
            <person name="Gilmore M.S."/>
            <person name="Lebreton F."/>
            <person name="Walker B."/>
            <person name="Young S.K."/>
            <person name="Zeng Q."/>
            <person name="Gargeya S."/>
            <person name="Fitzgerald M."/>
            <person name="Haas B."/>
            <person name="Abouelleil A."/>
            <person name="Alvarado L."/>
            <person name="Arachchi H.M."/>
            <person name="Berlin A.M."/>
            <person name="Chapman S.B."/>
            <person name="Dewar J."/>
            <person name="Goldberg J."/>
            <person name="Griggs A."/>
            <person name="Gujja S."/>
            <person name="Hansen M."/>
            <person name="Howarth C."/>
            <person name="Imamovic A."/>
            <person name="Larimer J."/>
            <person name="McCowan C."/>
            <person name="Murphy C."/>
            <person name="Neiman D."/>
            <person name="Pearson M."/>
            <person name="Priest M."/>
            <person name="Roberts A."/>
            <person name="Saif S."/>
            <person name="Shea T."/>
            <person name="Sisk P."/>
            <person name="Sykes S."/>
            <person name="Wortman J."/>
            <person name="Nusbaum C."/>
            <person name="Birren B."/>
        </authorList>
    </citation>
    <scope>NUCLEOTIDE SEQUENCE [LARGE SCALE GENOMIC DNA]</scope>
    <source>
        <strain evidence="1 2">ATCC BAA-1240</strain>
    </source>
</reference>
<sequence length="48" mass="5543">MKEKNIQERLEDSLIEFIERASKKDATPEEIAILPSVATVLVKILYRL</sequence>
<evidence type="ECO:0000313" key="2">
    <source>
        <dbReference type="Proteomes" id="UP000013840"/>
    </source>
</evidence>